<protein>
    <recommendedName>
        <fullName evidence="3">DUF559 domain-containing protein</fullName>
    </recommendedName>
</protein>
<organism evidence="1 2">
    <name type="scientific">Arthrobacter russicus</name>
    <dbReference type="NCBI Taxonomy" id="172040"/>
    <lineage>
        <taxon>Bacteria</taxon>
        <taxon>Bacillati</taxon>
        <taxon>Actinomycetota</taxon>
        <taxon>Actinomycetes</taxon>
        <taxon>Micrococcales</taxon>
        <taxon>Micrococcaceae</taxon>
        <taxon>Arthrobacter</taxon>
    </lineage>
</organism>
<accession>A0ABU1JF63</accession>
<evidence type="ECO:0000313" key="1">
    <source>
        <dbReference type="EMBL" id="MDR6270017.1"/>
    </source>
</evidence>
<dbReference type="RefSeq" id="WP_309798784.1">
    <property type="nucleotide sequence ID" value="NZ_BAAAHY010000005.1"/>
</dbReference>
<keyword evidence="2" id="KW-1185">Reference proteome</keyword>
<comment type="caution">
    <text evidence="1">The sequence shown here is derived from an EMBL/GenBank/DDBJ whole genome shotgun (WGS) entry which is preliminary data.</text>
</comment>
<evidence type="ECO:0008006" key="3">
    <source>
        <dbReference type="Google" id="ProtNLM"/>
    </source>
</evidence>
<proteinExistence type="predicted"/>
<name>A0ABU1JF63_9MICC</name>
<dbReference type="EMBL" id="JAVDQF010000001">
    <property type="protein sequence ID" value="MDR6270017.1"/>
    <property type="molecule type" value="Genomic_DNA"/>
</dbReference>
<gene>
    <name evidence="1" type="ORF">JOE69_002255</name>
</gene>
<dbReference type="Proteomes" id="UP001185069">
    <property type="component" value="Unassembled WGS sequence"/>
</dbReference>
<evidence type="ECO:0000313" key="2">
    <source>
        <dbReference type="Proteomes" id="UP001185069"/>
    </source>
</evidence>
<dbReference type="Gene3D" id="3.40.960.10">
    <property type="entry name" value="VSR Endonuclease"/>
    <property type="match status" value="1"/>
</dbReference>
<sequence>MKRPRELPIDLRNRSFTLLEAGNEVTRSRLQHPGLLTPSRGIRVPWGVAQEFDAIIAPILACTPGAVACWGTAARLWNLPLPSHVQSGLNIHLATPKGANRPRRFGVTGHRLDLQAQDVHLLRGLAVTSPARTWLDLAGRLATPDLVAVGDAIVCSHQRSFGPNAPALGSVSDLRQVLDQHSGARGIRSARAALELIRIGSDSVPETLLRLALLEAGLPEPELNVVIVSGSGRDVAWPDLAYREYQVSIQYDGAHHLSAEQQGSDARRDNECALAGWTSLRITKAQIQELGYAGVARQIRNVLRQRGWNPG</sequence>
<reference evidence="1 2" key="1">
    <citation type="submission" date="2023-07" db="EMBL/GenBank/DDBJ databases">
        <title>Sequencing the genomes of 1000 actinobacteria strains.</title>
        <authorList>
            <person name="Klenk H.-P."/>
        </authorList>
    </citation>
    <scope>NUCLEOTIDE SEQUENCE [LARGE SCALE GENOMIC DNA]</scope>
    <source>
        <strain evidence="1 2">DSM 14555</strain>
    </source>
</reference>